<dbReference type="EMBL" id="BAABRT010000023">
    <property type="protein sequence ID" value="GAA5525999.1"/>
    <property type="molecule type" value="Genomic_DNA"/>
</dbReference>
<keyword evidence="2" id="KW-1185">Reference proteome</keyword>
<sequence>MFLISKAIFPSGKRQEKIAADVPGTFRQR</sequence>
<name>A0ABP9WSG3_9GAMM</name>
<organism evidence="1 2">
    <name type="scientific">Microbulbifer aestuariivivens</name>
    <dbReference type="NCBI Taxonomy" id="1908308"/>
    <lineage>
        <taxon>Bacteria</taxon>
        <taxon>Pseudomonadati</taxon>
        <taxon>Pseudomonadota</taxon>
        <taxon>Gammaproteobacteria</taxon>
        <taxon>Cellvibrionales</taxon>
        <taxon>Microbulbiferaceae</taxon>
        <taxon>Microbulbifer</taxon>
    </lineage>
</organism>
<accession>A0ABP9WSG3</accession>
<evidence type="ECO:0000313" key="2">
    <source>
        <dbReference type="Proteomes" id="UP001408594"/>
    </source>
</evidence>
<gene>
    <name evidence="1" type="ORF">Maes01_02584</name>
</gene>
<dbReference type="Proteomes" id="UP001408594">
    <property type="component" value="Unassembled WGS sequence"/>
</dbReference>
<proteinExistence type="predicted"/>
<protein>
    <submittedName>
        <fullName evidence="1">Uncharacterized protein</fullName>
    </submittedName>
</protein>
<comment type="caution">
    <text evidence="1">The sequence shown here is derived from an EMBL/GenBank/DDBJ whole genome shotgun (WGS) entry which is preliminary data.</text>
</comment>
<reference evidence="1 2" key="1">
    <citation type="submission" date="2024-02" db="EMBL/GenBank/DDBJ databases">
        <title>Microbulbifer aestuariivivens NBRC 112533.</title>
        <authorList>
            <person name="Ichikawa N."/>
            <person name="Katano-Makiyama Y."/>
            <person name="Hidaka K."/>
        </authorList>
    </citation>
    <scope>NUCLEOTIDE SEQUENCE [LARGE SCALE GENOMIC DNA]</scope>
    <source>
        <strain evidence="1 2">NBRC 112533</strain>
    </source>
</reference>
<evidence type="ECO:0000313" key="1">
    <source>
        <dbReference type="EMBL" id="GAA5525999.1"/>
    </source>
</evidence>